<gene>
    <name evidence="7" type="ORF">COO91_03370</name>
</gene>
<keyword evidence="2" id="KW-0436">Ligase</keyword>
<dbReference type="Gene3D" id="3.40.50.12780">
    <property type="entry name" value="N-terminal domain of ligase-like"/>
    <property type="match status" value="1"/>
</dbReference>
<dbReference type="InterPro" id="IPR042099">
    <property type="entry name" value="ANL_N_sf"/>
</dbReference>
<feature type="domain" description="AMP-binding enzyme C-terminal" evidence="6">
    <location>
        <begin position="439"/>
        <end position="553"/>
    </location>
</feature>
<dbReference type="GO" id="GO:0005886">
    <property type="term" value="C:plasma membrane"/>
    <property type="evidence" value="ECO:0007669"/>
    <property type="project" value="TreeGrafter"/>
</dbReference>
<evidence type="ECO:0000256" key="3">
    <source>
        <dbReference type="ARBA" id="ARBA00022832"/>
    </source>
</evidence>
<reference evidence="7 8" key="1">
    <citation type="submission" date="2017-11" db="EMBL/GenBank/DDBJ databases">
        <title>Complete genome of a free-living desiccation-tolerant cyanobacterium and its photosynthetic adaptation to extreme terrestrial habitat.</title>
        <authorList>
            <person name="Shang J."/>
        </authorList>
    </citation>
    <scope>NUCLEOTIDE SEQUENCE [LARGE SCALE GENOMIC DNA]</scope>
    <source>
        <strain evidence="7 8">CCNUN1</strain>
    </source>
</reference>
<dbReference type="PANTHER" id="PTHR22754">
    <property type="entry name" value="DISCO-INTERACTING PROTEIN 2 DIP2 -RELATED"/>
    <property type="match status" value="1"/>
</dbReference>
<dbReference type="GO" id="GO:0006633">
    <property type="term" value="P:fatty acid biosynthetic process"/>
    <property type="evidence" value="ECO:0007669"/>
    <property type="project" value="TreeGrafter"/>
</dbReference>
<proteinExistence type="inferred from homology"/>
<dbReference type="Proteomes" id="UP000232003">
    <property type="component" value="Chromosome"/>
</dbReference>
<dbReference type="InterPro" id="IPR040097">
    <property type="entry name" value="FAAL/FAAC"/>
</dbReference>
<evidence type="ECO:0000259" key="5">
    <source>
        <dbReference type="Pfam" id="PF00501"/>
    </source>
</evidence>
<dbReference type="AlphaFoldDB" id="A0A2K8SRI2"/>
<evidence type="ECO:0000256" key="4">
    <source>
        <dbReference type="ARBA" id="ARBA00023098"/>
    </source>
</evidence>
<dbReference type="InterPro" id="IPR020845">
    <property type="entry name" value="AMP-binding_CS"/>
</dbReference>
<keyword evidence="3" id="KW-0276">Fatty acid metabolism</keyword>
<dbReference type="PROSITE" id="PS00455">
    <property type="entry name" value="AMP_BINDING"/>
    <property type="match status" value="1"/>
</dbReference>
<evidence type="ECO:0000313" key="8">
    <source>
        <dbReference type="Proteomes" id="UP000232003"/>
    </source>
</evidence>
<dbReference type="KEGG" id="nfl:COO91_03370"/>
<dbReference type="Gene3D" id="3.30.300.30">
    <property type="match status" value="1"/>
</dbReference>
<dbReference type="GO" id="GO:0070566">
    <property type="term" value="F:adenylyltransferase activity"/>
    <property type="evidence" value="ECO:0007669"/>
    <property type="project" value="TreeGrafter"/>
</dbReference>
<dbReference type="InterPro" id="IPR025110">
    <property type="entry name" value="AMP-bd_C"/>
</dbReference>
<sequence length="554" mass="62430">MIEKLLTRAEHQPNQPIYYFFDSSGKESANFTYESLLNAVQRIGLFITEQSQLSDRIAIMLPTEPAFVATFLACLFTHRIPVPLSQPTRRHGCEYYQQIFSDCDARLIITDPSTQTVFEKEALDISAQILTLPSLETLSPLLSPVDEQTSNIAFLQYTSGSTSFPKGVIVSHENIVANNKMIQHSFGHSSATVMLGWVPLFHDMGLIGCMLQPLYVGFLCYLMSPATFIQRPKLWLKAISEKKVTTTGGPNFAYDLCVKRIEATSIEGLELSSWEVAYNGAEHIKPITLEQFSEKFAPYGFKKKAFLPCYGLAEATLIVSGTEKHQEPSILEFLDTEAQILDANALQNTNRLRLVVSSGKIVPELCVRIINPKTLTECSIHHIGEIWVAGPSITLGYWQKPEKTQENFVVRDGLRFLRTGDLGFLDDEGKLYVTGRLKDLIIIDGENYYPQDIEETVKSSHPAIHGCHSAVFSVDRKYFPKLVVVTEVEREFRHQVNFYADEIKEAIKNSVLNHYQLTLHDIVLLPINSLPQTTSGKIQRQKTKSLYLSQQLKA</sequence>
<name>A0A2K8SRI2_9NOSO</name>
<dbReference type="InterPro" id="IPR000873">
    <property type="entry name" value="AMP-dep_synth/lig_dom"/>
</dbReference>
<dbReference type="FunFam" id="3.40.50.12780:FF:000013">
    <property type="entry name" value="Long-chain-fatty-acid--AMP ligase FadD32"/>
    <property type="match status" value="1"/>
</dbReference>
<evidence type="ECO:0000313" key="7">
    <source>
        <dbReference type="EMBL" id="AUB37425.1"/>
    </source>
</evidence>
<dbReference type="CDD" id="cd05931">
    <property type="entry name" value="FAAL"/>
    <property type="match status" value="1"/>
</dbReference>
<protein>
    <submittedName>
        <fullName evidence="7">Acyl-CoA synthetase</fullName>
    </submittedName>
</protein>
<keyword evidence="8" id="KW-1185">Reference proteome</keyword>
<evidence type="ECO:0000256" key="1">
    <source>
        <dbReference type="ARBA" id="ARBA00006432"/>
    </source>
</evidence>
<evidence type="ECO:0000259" key="6">
    <source>
        <dbReference type="Pfam" id="PF23024"/>
    </source>
</evidence>
<feature type="domain" description="AMP-dependent synthetase/ligase" evidence="5">
    <location>
        <begin position="8"/>
        <end position="398"/>
    </location>
</feature>
<organism evidence="7 8">
    <name type="scientific">Nostoc flagelliforme CCNUN1</name>
    <dbReference type="NCBI Taxonomy" id="2038116"/>
    <lineage>
        <taxon>Bacteria</taxon>
        <taxon>Bacillati</taxon>
        <taxon>Cyanobacteriota</taxon>
        <taxon>Cyanophyceae</taxon>
        <taxon>Nostocales</taxon>
        <taxon>Nostocaceae</taxon>
        <taxon>Nostoc</taxon>
    </lineage>
</organism>
<dbReference type="Pfam" id="PF23024">
    <property type="entry name" value="AMP-dom_DIP2-like"/>
    <property type="match status" value="1"/>
</dbReference>
<dbReference type="PANTHER" id="PTHR22754:SF32">
    <property type="entry name" value="DISCO-INTERACTING PROTEIN 2"/>
    <property type="match status" value="1"/>
</dbReference>
<accession>A0A2K8SRI2</accession>
<comment type="similarity">
    <text evidence="1">Belongs to the ATP-dependent AMP-binding enzyme family.</text>
</comment>
<dbReference type="InterPro" id="IPR045851">
    <property type="entry name" value="AMP-bd_C_sf"/>
</dbReference>
<dbReference type="GO" id="GO:0071766">
    <property type="term" value="P:Actinobacterium-type cell wall biogenesis"/>
    <property type="evidence" value="ECO:0007669"/>
    <property type="project" value="UniProtKB-ARBA"/>
</dbReference>
<dbReference type="GO" id="GO:0016874">
    <property type="term" value="F:ligase activity"/>
    <property type="evidence" value="ECO:0007669"/>
    <property type="project" value="UniProtKB-KW"/>
</dbReference>
<keyword evidence="4" id="KW-0443">Lipid metabolism</keyword>
<dbReference type="SUPFAM" id="SSF56801">
    <property type="entry name" value="Acetyl-CoA synthetase-like"/>
    <property type="match status" value="1"/>
</dbReference>
<evidence type="ECO:0000256" key="2">
    <source>
        <dbReference type="ARBA" id="ARBA00022598"/>
    </source>
</evidence>
<dbReference type="EMBL" id="CP024785">
    <property type="protein sequence ID" value="AUB37425.1"/>
    <property type="molecule type" value="Genomic_DNA"/>
</dbReference>
<dbReference type="Pfam" id="PF00501">
    <property type="entry name" value="AMP-binding"/>
    <property type="match status" value="1"/>
</dbReference>